<reference evidence="4 5" key="1">
    <citation type="submission" date="2020-05" db="EMBL/GenBank/DDBJ databases">
        <title>Complete genome sequence of Deefgea sp. D17.</title>
        <authorList>
            <person name="Bae J.-W."/>
            <person name="Han J.E."/>
        </authorList>
    </citation>
    <scope>NUCLEOTIDE SEQUENCE [LARGE SCALE GENOMIC DNA]</scope>
    <source>
        <strain evidence="4 5">D17</strain>
    </source>
</reference>
<dbReference type="KEGG" id="dee:HQN60_09700"/>
<protein>
    <submittedName>
        <fullName evidence="4">TolC family protein</fullName>
    </submittedName>
</protein>
<keyword evidence="3" id="KW-0732">Signal</keyword>
<dbReference type="PANTHER" id="PTHR30203">
    <property type="entry name" value="OUTER MEMBRANE CATION EFFLUX PROTEIN"/>
    <property type="match status" value="1"/>
</dbReference>
<evidence type="ECO:0000256" key="3">
    <source>
        <dbReference type="SAM" id="SignalP"/>
    </source>
</evidence>
<dbReference type="EMBL" id="CP054143">
    <property type="protein sequence ID" value="QKJ66946.1"/>
    <property type="molecule type" value="Genomic_DNA"/>
</dbReference>
<feature type="coiled-coil region" evidence="2">
    <location>
        <begin position="323"/>
        <end position="353"/>
    </location>
</feature>
<comment type="similarity">
    <text evidence="1">Belongs to the outer membrane factor (OMF) (TC 1.B.17) family.</text>
</comment>
<dbReference type="AlphaFoldDB" id="A0A6M8STZ1"/>
<accession>A0A6M8STZ1</accession>
<dbReference type="Pfam" id="PF02321">
    <property type="entry name" value="OEP"/>
    <property type="match status" value="2"/>
</dbReference>
<dbReference type="PANTHER" id="PTHR30203:SF24">
    <property type="entry name" value="BLR4935 PROTEIN"/>
    <property type="match status" value="1"/>
</dbReference>
<feature type="signal peptide" evidence="3">
    <location>
        <begin position="1"/>
        <end position="28"/>
    </location>
</feature>
<evidence type="ECO:0000256" key="1">
    <source>
        <dbReference type="ARBA" id="ARBA00007613"/>
    </source>
</evidence>
<evidence type="ECO:0000256" key="2">
    <source>
        <dbReference type="SAM" id="Coils"/>
    </source>
</evidence>
<sequence>MRHFSCPRLASHLCLAGLISCIPVSAIAVTFESAQQLALTNAPQLRASHAQITAAQQLAIPAGELPDPKIKLAVDNLPVSGPDRFNPSFNGMAMQTVALMQEFPNRDKRNARIQAANARIAISEMDNKITQQNVARDTAQAWITQYSVEQQLRLIDALEAENQLFSQVIQAQLASGKGSISDTILPKQERARLGEMRDELSARRAQAMAQLKRWVGIAANEGVTGQLPTFQIDAHTLQNHLANRPELATFDPKGNVLNAEIAEARAGKTPDWGVELKYQRNPHDDDSIMLEFSFDLPIFSGQRQDPMIAAKVAEKTALDAEREASLRERSAELANDIADLQRLQQANQRYQTTLIPLAAEKISLTLSAWKSGKAPLSEVIAARRDRLDTQLKAIAVTGELHQLQARLHFTYHNAITNIAANTAGAAQ</sequence>
<evidence type="ECO:0000313" key="5">
    <source>
        <dbReference type="Proteomes" id="UP000504844"/>
    </source>
</evidence>
<dbReference type="RefSeq" id="WP_173533449.1">
    <property type="nucleotide sequence ID" value="NZ_CP054143.1"/>
</dbReference>
<dbReference type="GO" id="GO:0015562">
    <property type="term" value="F:efflux transmembrane transporter activity"/>
    <property type="evidence" value="ECO:0007669"/>
    <property type="project" value="InterPro"/>
</dbReference>
<dbReference type="InterPro" id="IPR010131">
    <property type="entry name" value="MdtP/NodT-like"/>
</dbReference>
<proteinExistence type="inferred from homology"/>
<keyword evidence="2" id="KW-0175">Coiled coil</keyword>
<name>A0A6M8STZ1_9NEIS</name>
<keyword evidence="5" id="KW-1185">Reference proteome</keyword>
<evidence type="ECO:0000313" key="4">
    <source>
        <dbReference type="EMBL" id="QKJ66946.1"/>
    </source>
</evidence>
<dbReference type="Proteomes" id="UP000504844">
    <property type="component" value="Chromosome"/>
</dbReference>
<dbReference type="PROSITE" id="PS51257">
    <property type="entry name" value="PROKAR_LIPOPROTEIN"/>
    <property type="match status" value="1"/>
</dbReference>
<dbReference type="Gene3D" id="1.20.1600.10">
    <property type="entry name" value="Outer membrane efflux proteins (OEP)"/>
    <property type="match status" value="1"/>
</dbReference>
<dbReference type="InterPro" id="IPR003423">
    <property type="entry name" value="OMP_efflux"/>
</dbReference>
<dbReference type="SUPFAM" id="SSF56954">
    <property type="entry name" value="Outer membrane efflux proteins (OEP)"/>
    <property type="match status" value="1"/>
</dbReference>
<feature type="chain" id="PRO_5026672433" evidence="3">
    <location>
        <begin position="29"/>
        <end position="427"/>
    </location>
</feature>
<organism evidence="4 5">
    <name type="scientific">Deefgea piscis</name>
    <dbReference type="NCBI Taxonomy" id="2739061"/>
    <lineage>
        <taxon>Bacteria</taxon>
        <taxon>Pseudomonadati</taxon>
        <taxon>Pseudomonadota</taxon>
        <taxon>Betaproteobacteria</taxon>
        <taxon>Neisseriales</taxon>
        <taxon>Chitinibacteraceae</taxon>
        <taxon>Deefgea</taxon>
    </lineage>
</organism>
<gene>
    <name evidence="4" type="ORF">HQN60_09700</name>
</gene>